<evidence type="ECO:0000313" key="3">
    <source>
        <dbReference type="EMBL" id="RAH82890.1"/>
    </source>
</evidence>
<name>A0A8T8X4N4_ASPJA</name>
<feature type="transmembrane region" description="Helical" evidence="2">
    <location>
        <begin position="26"/>
        <end position="46"/>
    </location>
</feature>
<keyword evidence="2" id="KW-0812">Transmembrane</keyword>
<sequence length="191" mass="21101">MRLPHWLGTPLLLARAVPFSVLVAFPAARVMICSVSGLSILLLGLWGNKTTPFHDMENWSLATQLSSVGSRQSAGVSKSNTQNRNKKNGDYGSHGFLDIMNCRIRSSPGIRRGNSSHLTDILSNVHVHRDQRQQGRASYRVLLKVHADQAPGHIRPLCSGIDTLPDTTKEDALTDDIMRSIPCNAIERLRK</sequence>
<organism evidence="3 4">
    <name type="scientific">Aspergillus japonicus CBS 114.51</name>
    <dbReference type="NCBI Taxonomy" id="1448312"/>
    <lineage>
        <taxon>Eukaryota</taxon>
        <taxon>Fungi</taxon>
        <taxon>Dikarya</taxon>
        <taxon>Ascomycota</taxon>
        <taxon>Pezizomycotina</taxon>
        <taxon>Eurotiomycetes</taxon>
        <taxon>Eurotiomycetidae</taxon>
        <taxon>Eurotiales</taxon>
        <taxon>Aspergillaceae</taxon>
        <taxon>Aspergillus</taxon>
        <taxon>Aspergillus subgen. Circumdati</taxon>
    </lineage>
</organism>
<reference evidence="3 4" key="1">
    <citation type="submission" date="2018-02" db="EMBL/GenBank/DDBJ databases">
        <title>The genomes of Aspergillus section Nigri reveals drivers in fungal speciation.</title>
        <authorList>
            <consortium name="DOE Joint Genome Institute"/>
            <person name="Vesth T.C."/>
            <person name="Nybo J."/>
            <person name="Theobald S."/>
            <person name="Brandl J."/>
            <person name="Frisvad J.C."/>
            <person name="Nielsen K.F."/>
            <person name="Lyhne E.K."/>
            <person name="Kogle M.E."/>
            <person name="Kuo A."/>
            <person name="Riley R."/>
            <person name="Clum A."/>
            <person name="Nolan M."/>
            <person name="Lipzen A."/>
            <person name="Salamov A."/>
            <person name="Henrissat B."/>
            <person name="Wiebenga A."/>
            <person name="De vries R.P."/>
            <person name="Grigoriev I.V."/>
            <person name="Mortensen U.H."/>
            <person name="Andersen M.R."/>
            <person name="Baker S.E."/>
        </authorList>
    </citation>
    <scope>NUCLEOTIDE SEQUENCE [LARGE SCALE GENOMIC DNA]</scope>
    <source>
        <strain evidence="3 4">CBS 114.51</strain>
    </source>
</reference>
<evidence type="ECO:0000313" key="4">
    <source>
        <dbReference type="Proteomes" id="UP000249497"/>
    </source>
</evidence>
<keyword evidence="2" id="KW-1133">Transmembrane helix</keyword>
<accession>A0A8T8X4N4</accession>
<feature type="compositionally biased region" description="Polar residues" evidence="1">
    <location>
        <begin position="72"/>
        <end position="83"/>
    </location>
</feature>
<keyword evidence="4" id="KW-1185">Reference proteome</keyword>
<proteinExistence type="predicted"/>
<feature type="region of interest" description="Disordered" evidence="1">
    <location>
        <begin position="72"/>
        <end position="92"/>
    </location>
</feature>
<gene>
    <name evidence="3" type="ORF">BO86DRAFT_378394</name>
</gene>
<dbReference type="AlphaFoldDB" id="A0A8T8X4N4"/>
<keyword evidence="2" id="KW-0472">Membrane</keyword>
<dbReference type="RefSeq" id="XP_025528784.1">
    <property type="nucleotide sequence ID" value="XM_025670626.1"/>
</dbReference>
<dbReference type="EMBL" id="KZ824786">
    <property type="protein sequence ID" value="RAH82890.1"/>
    <property type="molecule type" value="Genomic_DNA"/>
</dbReference>
<protein>
    <submittedName>
        <fullName evidence="3">Uncharacterized protein</fullName>
    </submittedName>
</protein>
<evidence type="ECO:0000256" key="2">
    <source>
        <dbReference type="SAM" id="Phobius"/>
    </source>
</evidence>
<evidence type="ECO:0000256" key="1">
    <source>
        <dbReference type="SAM" id="MobiDB-lite"/>
    </source>
</evidence>
<dbReference type="GeneID" id="37174318"/>
<dbReference type="Proteomes" id="UP000249497">
    <property type="component" value="Unassembled WGS sequence"/>
</dbReference>